<dbReference type="AlphaFoldDB" id="A0A0K2VCP1"/>
<protein>
    <submittedName>
        <fullName evidence="1">Uncharacterized protein</fullName>
    </submittedName>
</protein>
<accession>A0A0K2VCP1</accession>
<dbReference type="EMBL" id="HACA01030714">
    <property type="protein sequence ID" value="CDW48075.1"/>
    <property type="molecule type" value="Transcribed_RNA"/>
</dbReference>
<proteinExistence type="predicted"/>
<organism evidence="1">
    <name type="scientific">Lepeophtheirus salmonis</name>
    <name type="common">Salmon louse</name>
    <name type="synonym">Caligus salmonis</name>
    <dbReference type="NCBI Taxonomy" id="72036"/>
    <lineage>
        <taxon>Eukaryota</taxon>
        <taxon>Metazoa</taxon>
        <taxon>Ecdysozoa</taxon>
        <taxon>Arthropoda</taxon>
        <taxon>Crustacea</taxon>
        <taxon>Multicrustacea</taxon>
        <taxon>Hexanauplia</taxon>
        <taxon>Copepoda</taxon>
        <taxon>Siphonostomatoida</taxon>
        <taxon>Caligidae</taxon>
        <taxon>Lepeophtheirus</taxon>
    </lineage>
</organism>
<evidence type="ECO:0000313" key="1">
    <source>
        <dbReference type="EMBL" id="CDW48075.1"/>
    </source>
</evidence>
<name>A0A0K2VCP1_LEPSM</name>
<reference evidence="1" key="1">
    <citation type="submission" date="2014-05" db="EMBL/GenBank/DDBJ databases">
        <authorList>
            <person name="Chronopoulou M."/>
        </authorList>
    </citation>
    <scope>NUCLEOTIDE SEQUENCE</scope>
    <source>
        <tissue evidence="1">Whole organism</tissue>
    </source>
</reference>
<sequence>MTNKNHLSNLNGEYLSLSLSSFL</sequence>